<gene>
    <name evidence="2" type="ORF">PoB_005473700</name>
</gene>
<sequence>MPLGNMLLAAWALIFITSFITFETASARKPVVKIGKCPSVRGVPVYANRGLTYLTVNRIISSWTQILTNGLLSFRVISFGISTCGTTTLNSDNISARIVNEDMRKLRIGVLILHGNVSCACSTASSPDSRAVRL</sequence>
<keyword evidence="1" id="KW-0732">Signal</keyword>
<organism evidence="2 3">
    <name type="scientific">Plakobranchus ocellatus</name>
    <dbReference type="NCBI Taxonomy" id="259542"/>
    <lineage>
        <taxon>Eukaryota</taxon>
        <taxon>Metazoa</taxon>
        <taxon>Spiralia</taxon>
        <taxon>Lophotrochozoa</taxon>
        <taxon>Mollusca</taxon>
        <taxon>Gastropoda</taxon>
        <taxon>Heterobranchia</taxon>
        <taxon>Euthyneura</taxon>
        <taxon>Panpulmonata</taxon>
        <taxon>Sacoglossa</taxon>
        <taxon>Placobranchoidea</taxon>
        <taxon>Plakobranchidae</taxon>
        <taxon>Plakobranchus</taxon>
    </lineage>
</organism>
<reference evidence="2 3" key="1">
    <citation type="journal article" date="2021" name="Elife">
        <title>Chloroplast acquisition without the gene transfer in kleptoplastic sea slugs, Plakobranchus ocellatus.</title>
        <authorList>
            <person name="Maeda T."/>
            <person name="Takahashi S."/>
            <person name="Yoshida T."/>
            <person name="Shimamura S."/>
            <person name="Takaki Y."/>
            <person name="Nagai Y."/>
            <person name="Toyoda A."/>
            <person name="Suzuki Y."/>
            <person name="Arimoto A."/>
            <person name="Ishii H."/>
            <person name="Satoh N."/>
            <person name="Nishiyama T."/>
            <person name="Hasebe M."/>
            <person name="Maruyama T."/>
            <person name="Minagawa J."/>
            <person name="Obokata J."/>
            <person name="Shigenobu S."/>
        </authorList>
    </citation>
    <scope>NUCLEOTIDE SEQUENCE [LARGE SCALE GENOMIC DNA]</scope>
</reference>
<accession>A0AAV4CAD1</accession>
<evidence type="ECO:0000256" key="1">
    <source>
        <dbReference type="SAM" id="SignalP"/>
    </source>
</evidence>
<comment type="caution">
    <text evidence="2">The sequence shown here is derived from an EMBL/GenBank/DDBJ whole genome shotgun (WGS) entry which is preliminary data.</text>
</comment>
<protein>
    <submittedName>
        <fullName evidence="2">Uncharacterized protein</fullName>
    </submittedName>
</protein>
<feature type="chain" id="PRO_5043864839" evidence="1">
    <location>
        <begin position="28"/>
        <end position="134"/>
    </location>
</feature>
<feature type="signal peptide" evidence="1">
    <location>
        <begin position="1"/>
        <end position="27"/>
    </location>
</feature>
<evidence type="ECO:0000313" key="3">
    <source>
        <dbReference type="Proteomes" id="UP000735302"/>
    </source>
</evidence>
<dbReference type="EMBL" id="BLXT01006012">
    <property type="protein sequence ID" value="GFO28232.1"/>
    <property type="molecule type" value="Genomic_DNA"/>
</dbReference>
<name>A0AAV4CAD1_9GAST</name>
<dbReference type="AlphaFoldDB" id="A0AAV4CAD1"/>
<proteinExistence type="predicted"/>
<evidence type="ECO:0000313" key="2">
    <source>
        <dbReference type="EMBL" id="GFO28232.1"/>
    </source>
</evidence>
<keyword evidence="3" id="KW-1185">Reference proteome</keyword>
<dbReference type="Proteomes" id="UP000735302">
    <property type="component" value="Unassembled WGS sequence"/>
</dbReference>